<dbReference type="EMBL" id="JAASRM010000001">
    <property type="protein sequence ID" value="NIK88324.1"/>
    <property type="molecule type" value="Genomic_DNA"/>
</dbReference>
<dbReference type="Pfam" id="PF00270">
    <property type="entry name" value="DEAD"/>
    <property type="match status" value="1"/>
</dbReference>
<dbReference type="InterPro" id="IPR044742">
    <property type="entry name" value="DEAD/DEAH_RhlB"/>
</dbReference>
<keyword evidence="17" id="KW-1185">Reference proteome</keyword>
<dbReference type="PROSITE" id="PS51192">
    <property type="entry name" value="HELICASE_ATP_BIND_1"/>
    <property type="match status" value="1"/>
</dbReference>
<dbReference type="Gene3D" id="3.40.50.300">
    <property type="entry name" value="P-loop containing nucleotide triphosphate hydrolases"/>
    <property type="match status" value="2"/>
</dbReference>
<evidence type="ECO:0000256" key="12">
    <source>
        <dbReference type="SAM" id="MobiDB-lite"/>
    </source>
</evidence>
<dbReference type="InterPro" id="IPR014001">
    <property type="entry name" value="Helicase_ATP-bd"/>
</dbReference>
<dbReference type="GO" id="GO:0003676">
    <property type="term" value="F:nucleic acid binding"/>
    <property type="evidence" value="ECO:0007669"/>
    <property type="project" value="InterPro"/>
</dbReference>
<proteinExistence type="inferred from homology"/>
<feature type="compositionally biased region" description="Basic and acidic residues" evidence="12">
    <location>
        <begin position="407"/>
        <end position="422"/>
    </location>
</feature>
<dbReference type="Proteomes" id="UP000570514">
    <property type="component" value="Unassembled WGS sequence"/>
</dbReference>
<feature type="domain" description="Helicase ATP-binding" evidence="13">
    <location>
        <begin position="42"/>
        <end position="217"/>
    </location>
</feature>
<gene>
    <name evidence="16" type="ORF">FHS83_001642</name>
</gene>
<dbReference type="PROSITE" id="PS51195">
    <property type="entry name" value="Q_MOTIF"/>
    <property type="match status" value="1"/>
</dbReference>
<feature type="region of interest" description="Disordered" evidence="12">
    <location>
        <begin position="383"/>
        <end position="467"/>
    </location>
</feature>
<evidence type="ECO:0000256" key="5">
    <source>
        <dbReference type="ARBA" id="ARBA00022806"/>
    </source>
</evidence>
<evidence type="ECO:0000256" key="10">
    <source>
        <dbReference type="PROSITE-ProRule" id="PRU00552"/>
    </source>
</evidence>
<dbReference type="RefSeq" id="WP_208414311.1">
    <property type="nucleotide sequence ID" value="NZ_BAAADC010000001.1"/>
</dbReference>
<accession>A0A846MXL4</accession>
<dbReference type="SMART" id="SM00487">
    <property type="entry name" value="DEXDc"/>
    <property type="match status" value="1"/>
</dbReference>
<dbReference type="FunFam" id="3.40.50.300:FF:000108">
    <property type="entry name" value="ATP-dependent RNA helicase RhlE"/>
    <property type="match status" value="1"/>
</dbReference>
<keyword evidence="2" id="KW-0963">Cytoplasm</keyword>
<dbReference type="InterPro" id="IPR000629">
    <property type="entry name" value="RNA-helicase_DEAD-box_CS"/>
</dbReference>
<keyword evidence="6 11" id="KW-0067">ATP-binding</keyword>
<dbReference type="GO" id="GO:0009266">
    <property type="term" value="P:response to temperature stimulus"/>
    <property type="evidence" value="ECO:0007669"/>
    <property type="project" value="UniProtKB-ARBA"/>
</dbReference>
<dbReference type="SMART" id="SM00490">
    <property type="entry name" value="HELICc"/>
    <property type="match status" value="1"/>
</dbReference>
<keyword evidence="3 11" id="KW-0547">Nucleotide-binding</keyword>
<dbReference type="EC" id="3.6.4.13" evidence="1"/>
<reference evidence="16 17" key="1">
    <citation type="submission" date="2020-03" db="EMBL/GenBank/DDBJ databases">
        <title>Genomic Encyclopedia of Type Strains, Phase IV (KMG-IV): sequencing the most valuable type-strain genomes for metagenomic binning, comparative biology and taxonomic classification.</title>
        <authorList>
            <person name="Goeker M."/>
        </authorList>
    </citation>
    <scope>NUCLEOTIDE SEQUENCE [LARGE SCALE GENOMIC DNA]</scope>
    <source>
        <strain evidence="16 17">DSM 19867</strain>
    </source>
</reference>
<comment type="caution">
    <text evidence="16">The sequence shown here is derived from an EMBL/GenBank/DDBJ whole genome shotgun (WGS) entry which is preliminary data.</text>
</comment>
<keyword evidence="4 11" id="KW-0378">Hydrolase</keyword>
<dbReference type="InterPro" id="IPR014014">
    <property type="entry name" value="RNA_helicase_DEAD_Q_motif"/>
</dbReference>
<evidence type="ECO:0000256" key="11">
    <source>
        <dbReference type="RuleBase" id="RU000492"/>
    </source>
</evidence>
<feature type="domain" description="DEAD-box RNA helicase Q" evidence="15">
    <location>
        <begin position="11"/>
        <end position="39"/>
    </location>
</feature>
<dbReference type="InterPro" id="IPR001650">
    <property type="entry name" value="Helicase_C-like"/>
</dbReference>
<dbReference type="Pfam" id="PF00271">
    <property type="entry name" value="Helicase_C"/>
    <property type="match status" value="1"/>
</dbReference>
<sequence length="467" mass="50881">MTDVQNPAQEAGFASFGLPQILLKALVDAGYQTPTPIQNAAIPELMKGRDMLALAQTGTGKTAAFTLPVMAVLSRAHGTRQPRSVRALILAPTRELAIQIHDNVRTYAKGSHIRSTVIVGGVSINNQIKELSGGVDILVATPGRLLDHLSQKTVRIDTVSHLVLDEADRMLDMGFIRDIKKIVAMLPAKRHSMLFSATMPGEIEELGRVLLHQPARIDLSPPKRTAENIEQVVHFVSAADKRPLLVNLLKDSAMSRVIVFTRTKHVANRIAEFLGKNRIESEAIHGNKSQNARQRALSRFKAGEVRVLVATDIAARGIDIDDVTHVVNFDLPNEAESYVHRIGRTARAGNAGKAISFCDATENEYLRDIERLTKMKLTVAGGEMLPSEPKAPRDYAKKRPFHGGRKPGGEGRGESRSDAGERKHSHRGGKPAGKSEARGAQGKPAQGKPQRSGRPQQRSGAQRRPAN</sequence>
<comment type="catalytic activity">
    <reaction evidence="8">
        <text>ATP + H2O = ADP + phosphate + H(+)</text>
        <dbReference type="Rhea" id="RHEA:13065"/>
        <dbReference type="ChEBI" id="CHEBI:15377"/>
        <dbReference type="ChEBI" id="CHEBI:15378"/>
        <dbReference type="ChEBI" id="CHEBI:30616"/>
        <dbReference type="ChEBI" id="CHEBI:43474"/>
        <dbReference type="ChEBI" id="CHEBI:456216"/>
        <dbReference type="EC" id="3.6.4.13"/>
    </reaction>
</comment>
<dbReference type="PANTHER" id="PTHR47959">
    <property type="entry name" value="ATP-DEPENDENT RNA HELICASE RHLE-RELATED"/>
    <property type="match status" value="1"/>
</dbReference>
<evidence type="ECO:0000256" key="4">
    <source>
        <dbReference type="ARBA" id="ARBA00022801"/>
    </source>
</evidence>
<evidence type="ECO:0000256" key="7">
    <source>
        <dbReference type="ARBA" id="ARBA00038437"/>
    </source>
</evidence>
<dbReference type="PROSITE" id="PS00039">
    <property type="entry name" value="DEAD_ATP_HELICASE"/>
    <property type="match status" value="1"/>
</dbReference>
<dbReference type="PROSITE" id="PS51194">
    <property type="entry name" value="HELICASE_CTER"/>
    <property type="match status" value="1"/>
</dbReference>
<dbReference type="GO" id="GO:0005524">
    <property type="term" value="F:ATP binding"/>
    <property type="evidence" value="ECO:0007669"/>
    <property type="project" value="UniProtKB-KW"/>
</dbReference>
<dbReference type="GO" id="GO:0016787">
    <property type="term" value="F:hydrolase activity"/>
    <property type="evidence" value="ECO:0007669"/>
    <property type="project" value="UniProtKB-KW"/>
</dbReference>
<dbReference type="InterPro" id="IPR050079">
    <property type="entry name" value="DEAD_box_RNA_helicase"/>
</dbReference>
<evidence type="ECO:0000256" key="3">
    <source>
        <dbReference type="ARBA" id="ARBA00022741"/>
    </source>
</evidence>
<evidence type="ECO:0000256" key="9">
    <source>
        <dbReference type="ARBA" id="ARBA00074363"/>
    </source>
</evidence>
<organism evidence="16 17">
    <name type="scientific">Rhizomicrobium palustre</name>
    <dbReference type="NCBI Taxonomy" id="189966"/>
    <lineage>
        <taxon>Bacteria</taxon>
        <taxon>Pseudomonadati</taxon>
        <taxon>Pseudomonadota</taxon>
        <taxon>Alphaproteobacteria</taxon>
        <taxon>Micropepsales</taxon>
        <taxon>Micropepsaceae</taxon>
        <taxon>Rhizomicrobium</taxon>
    </lineage>
</organism>
<evidence type="ECO:0000256" key="8">
    <source>
        <dbReference type="ARBA" id="ARBA00047984"/>
    </source>
</evidence>
<keyword evidence="5 11" id="KW-0347">Helicase</keyword>
<dbReference type="AlphaFoldDB" id="A0A846MXL4"/>
<evidence type="ECO:0000256" key="6">
    <source>
        <dbReference type="ARBA" id="ARBA00022840"/>
    </source>
</evidence>
<dbReference type="PANTHER" id="PTHR47959:SF13">
    <property type="entry name" value="ATP-DEPENDENT RNA HELICASE RHLE"/>
    <property type="match status" value="1"/>
</dbReference>
<evidence type="ECO:0000259" key="15">
    <source>
        <dbReference type="PROSITE" id="PS51195"/>
    </source>
</evidence>
<evidence type="ECO:0000256" key="2">
    <source>
        <dbReference type="ARBA" id="ARBA00022490"/>
    </source>
</evidence>
<dbReference type="CDD" id="cd00268">
    <property type="entry name" value="DEADc"/>
    <property type="match status" value="1"/>
</dbReference>
<protein>
    <recommendedName>
        <fullName evidence="9">DEAD-box ATP-dependent RNA helicase RhpA</fullName>
        <ecNumber evidence="1">3.6.4.13</ecNumber>
    </recommendedName>
</protein>
<dbReference type="GO" id="GO:0005829">
    <property type="term" value="C:cytosol"/>
    <property type="evidence" value="ECO:0007669"/>
    <property type="project" value="TreeGrafter"/>
</dbReference>
<feature type="short sequence motif" description="Q motif" evidence="10">
    <location>
        <begin position="11"/>
        <end position="39"/>
    </location>
</feature>
<name>A0A846MXL4_9PROT</name>
<feature type="domain" description="Helicase C-terminal" evidence="14">
    <location>
        <begin position="240"/>
        <end position="393"/>
    </location>
</feature>
<comment type="similarity">
    <text evidence="7 11">Belongs to the DEAD box helicase family.</text>
</comment>
<evidence type="ECO:0000313" key="16">
    <source>
        <dbReference type="EMBL" id="NIK88324.1"/>
    </source>
</evidence>
<dbReference type="InterPro" id="IPR027417">
    <property type="entry name" value="P-loop_NTPase"/>
</dbReference>
<dbReference type="GO" id="GO:0003724">
    <property type="term" value="F:RNA helicase activity"/>
    <property type="evidence" value="ECO:0007669"/>
    <property type="project" value="UniProtKB-EC"/>
</dbReference>
<dbReference type="CDD" id="cd18787">
    <property type="entry name" value="SF2_C_DEAD"/>
    <property type="match status" value="1"/>
</dbReference>
<dbReference type="GO" id="GO:0042255">
    <property type="term" value="P:ribosome assembly"/>
    <property type="evidence" value="ECO:0007669"/>
    <property type="project" value="UniProtKB-ARBA"/>
</dbReference>
<evidence type="ECO:0000313" key="17">
    <source>
        <dbReference type="Proteomes" id="UP000570514"/>
    </source>
</evidence>
<dbReference type="InterPro" id="IPR011545">
    <property type="entry name" value="DEAD/DEAH_box_helicase_dom"/>
</dbReference>
<evidence type="ECO:0000256" key="1">
    <source>
        <dbReference type="ARBA" id="ARBA00012552"/>
    </source>
</evidence>
<dbReference type="SUPFAM" id="SSF52540">
    <property type="entry name" value="P-loop containing nucleoside triphosphate hydrolases"/>
    <property type="match status" value="1"/>
</dbReference>
<evidence type="ECO:0000259" key="14">
    <source>
        <dbReference type="PROSITE" id="PS51194"/>
    </source>
</evidence>
<evidence type="ECO:0000259" key="13">
    <source>
        <dbReference type="PROSITE" id="PS51192"/>
    </source>
</evidence>